<dbReference type="GO" id="GO:0032259">
    <property type="term" value="P:methylation"/>
    <property type="evidence" value="ECO:0007669"/>
    <property type="project" value="UniProtKB-KW"/>
</dbReference>
<dbReference type="InterPro" id="IPR029063">
    <property type="entry name" value="SAM-dependent_MTases_sf"/>
</dbReference>
<feature type="binding site" evidence="8">
    <location>
        <position position="50"/>
    </location>
    <ligand>
        <name>S-adenosyl-L-methionine</name>
        <dbReference type="ChEBI" id="CHEBI:59789"/>
    </ligand>
</feature>
<evidence type="ECO:0000256" key="1">
    <source>
        <dbReference type="ARBA" id="ARBA00000724"/>
    </source>
</evidence>
<protein>
    <recommendedName>
        <fullName evidence="7">Leucine carboxyl methyltransferase 1</fullName>
        <ecNumber evidence="7">2.1.1.233</ecNumber>
    </recommendedName>
</protein>
<dbReference type="Gene3D" id="3.40.50.150">
    <property type="entry name" value="Vaccinia Virus protein VP39"/>
    <property type="match status" value="1"/>
</dbReference>
<evidence type="ECO:0000256" key="2">
    <source>
        <dbReference type="ARBA" id="ARBA00003455"/>
    </source>
</evidence>
<dbReference type="AlphaFoldDB" id="A0A0X3PQF9"/>
<sequence>MDQVQCTNDEATASKAHSIRRGYWVDPYMKYFCPIPSAATPEISRGYFVRVQTFEAMTKRFIQDFNGECQVVNLGAGSDTLFFRLKSVEIQPKVFVEIDLPGNVKKKIVTLRRCKQLWNELFPDAPPQSSFAVATPESHRSLNAASYHLLSHDLRLPPASLIEELCTSETGPKLSSELPTLFLAECVLVYIPTASSEALIKSLASHFTNAAFINYEQVNMNDKFGEIMIRSFRDRSCELPGLSACGSLNDQKKRFLSAGWSEVHSWTINEIYNALPSETAARIERLELLDDREITSQLFDHYCILLAINSTSVCCWNSLQAALADVK</sequence>
<dbReference type="EMBL" id="GEEE01011038">
    <property type="protein sequence ID" value="JAP52187.1"/>
    <property type="molecule type" value="Transcribed_RNA"/>
</dbReference>
<evidence type="ECO:0000256" key="4">
    <source>
        <dbReference type="ARBA" id="ARBA00022603"/>
    </source>
</evidence>
<dbReference type="EC" id="2.1.1.233" evidence="7"/>
<keyword evidence="4 7" id="KW-0489">Methyltransferase</keyword>
<dbReference type="PANTHER" id="PTHR13600">
    <property type="entry name" value="LEUCINE CARBOXYL METHYLTRANSFERASE"/>
    <property type="match status" value="1"/>
</dbReference>
<organism evidence="9">
    <name type="scientific">Schistocephalus solidus</name>
    <name type="common">Tapeworm</name>
    <dbReference type="NCBI Taxonomy" id="70667"/>
    <lineage>
        <taxon>Eukaryota</taxon>
        <taxon>Metazoa</taxon>
        <taxon>Spiralia</taxon>
        <taxon>Lophotrochozoa</taxon>
        <taxon>Platyhelminthes</taxon>
        <taxon>Cestoda</taxon>
        <taxon>Eucestoda</taxon>
        <taxon>Diphyllobothriidea</taxon>
        <taxon>Diphyllobothriidae</taxon>
        <taxon>Schistocephalus</taxon>
    </lineage>
</organism>
<keyword evidence="6 7" id="KW-0949">S-adenosyl-L-methionine</keyword>
<dbReference type="FunFam" id="3.40.50.150:FF:000092">
    <property type="entry name" value="Leucine carboxyl methyltransferase 1"/>
    <property type="match status" value="1"/>
</dbReference>
<evidence type="ECO:0000256" key="6">
    <source>
        <dbReference type="ARBA" id="ARBA00022691"/>
    </source>
</evidence>
<dbReference type="GO" id="GO:0005829">
    <property type="term" value="C:cytosol"/>
    <property type="evidence" value="ECO:0007669"/>
    <property type="project" value="TreeGrafter"/>
</dbReference>
<dbReference type="InterPro" id="IPR016651">
    <property type="entry name" value="LCMT1"/>
</dbReference>
<feature type="binding site" evidence="8">
    <location>
        <begin position="153"/>
        <end position="154"/>
    </location>
    <ligand>
        <name>S-adenosyl-L-methionine</name>
        <dbReference type="ChEBI" id="CHEBI:59789"/>
    </ligand>
</feature>
<reference evidence="9" key="1">
    <citation type="submission" date="2016-01" db="EMBL/GenBank/DDBJ databases">
        <title>Reference transcriptome for the parasite Schistocephalus solidus: insights into the molecular evolution of parasitism.</title>
        <authorList>
            <person name="Hebert F.O."/>
            <person name="Grambauer S."/>
            <person name="Barber I."/>
            <person name="Landry C.R."/>
            <person name="Aubin-Horth N."/>
        </authorList>
    </citation>
    <scope>NUCLEOTIDE SEQUENCE</scope>
</reference>
<keyword evidence="5 7" id="KW-0808">Transferase</keyword>
<evidence type="ECO:0000313" key="9">
    <source>
        <dbReference type="EMBL" id="JAP52187.1"/>
    </source>
</evidence>
<comment type="similarity">
    <text evidence="3 7">Belongs to the methyltransferase superfamily. LCMT family.</text>
</comment>
<dbReference type="GO" id="GO:0018423">
    <property type="term" value="F:protein C-terminal leucine carboxyl O-methyltransferase activity"/>
    <property type="evidence" value="ECO:0007669"/>
    <property type="project" value="UniProtKB-EC"/>
</dbReference>
<proteinExistence type="inferred from homology"/>
<feature type="binding site" evidence="8">
    <location>
        <position position="75"/>
    </location>
    <ligand>
        <name>S-adenosyl-L-methionine</name>
        <dbReference type="ChEBI" id="CHEBI:59789"/>
    </ligand>
</feature>
<dbReference type="PIRSF" id="PIRSF016305">
    <property type="entry name" value="LCM_mtfrase"/>
    <property type="match status" value="1"/>
</dbReference>
<dbReference type="Pfam" id="PF04072">
    <property type="entry name" value="LCM"/>
    <property type="match status" value="1"/>
</dbReference>
<comment type="catalytic activity">
    <reaction evidence="1 7">
        <text>[phosphatase 2A protein]-C-terminal L-leucine + S-adenosyl-L-methionine = [phosphatase 2A protein]-C-terminal L-leucine methyl ester + S-adenosyl-L-homocysteine</text>
        <dbReference type="Rhea" id="RHEA:48544"/>
        <dbReference type="Rhea" id="RHEA-COMP:12134"/>
        <dbReference type="Rhea" id="RHEA-COMP:12135"/>
        <dbReference type="ChEBI" id="CHEBI:57856"/>
        <dbReference type="ChEBI" id="CHEBI:59789"/>
        <dbReference type="ChEBI" id="CHEBI:90516"/>
        <dbReference type="ChEBI" id="CHEBI:90517"/>
        <dbReference type="EC" id="2.1.1.233"/>
    </reaction>
</comment>
<dbReference type="InterPro" id="IPR007213">
    <property type="entry name" value="Ppm1/Ppm2/Tcmp"/>
</dbReference>
<evidence type="ECO:0000256" key="7">
    <source>
        <dbReference type="PIRNR" id="PIRNR016305"/>
    </source>
</evidence>
<accession>A0A0X3PQF9</accession>
<dbReference type="PANTHER" id="PTHR13600:SF33">
    <property type="entry name" value="LEUCINE CARBOXYL METHYLTRANSFERASE 1"/>
    <property type="match status" value="1"/>
</dbReference>
<dbReference type="GO" id="GO:0009966">
    <property type="term" value="P:regulation of signal transduction"/>
    <property type="evidence" value="ECO:0007669"/>
    <property type="project" value="UniProtKB-ARBA"/>
</dbReference>
<evidence type="ECO:0000256" key="3">
    <source>
        <dbReference type="ARBA" id="ARBA00010703"/>
    </source>
</evidence>
<feature type="binding site" evidence="8">
    <location>
        <position position="185"/>
    </location>
    <ligand>
        <name>S-adenosyl-L-methionine</name>
        <dbReference type="ChEBI" id="CHEBI:59789"/>
    </ligand>
</feature>
<name>A0A0X3PQF9_SCHSO</name>
<evidence type="ECO:0000256" key="8">
    <source>
        <dbReference type="PIRSR" id="PIRSR016305-1"/>
    </source>
</evidence>
<comment type="function">
    <text evidence="2 7">Methylates the carboxyl group of the C-terminal leucine residue of protein phosphatase 2A catalytic subunits to form alpha-leucine ester residues.</text>
</comment>
<dbReference type="SUPFAM" id="SSF53335">
    <property type="entry name" value="S-adenosyl-L-methionine-dependent methyltransferases"/>
    <property type="match status" value="1"/>
</dbReference>
<evidence type="ECO:0000256" key="5">
    <source>
        <dbReference type="ARBA" id="ARBA00022679"/>
    </source>
</evidence>
<gene>
    <name evidence="9" type="primary">LCMT1</name>
    <name evidence="9" type="ORF">TR102666</name>
</gene>